<sequence>MRYIPHKRGKPSRWVREAAGNDDVEGIDAALDAASNKDEALNKGDIMGRTALHWAAGRGRVDAVRHLLALGARVKISGMHHTPLHDLAESGAAAAPTLVQELVEAAPWQLTYKDNTGAMPVDRAKSAGQRQMVRALESAAMMVTGAERAMMSRHTHSFLPSCLSVATISLDSPGSSVTRPLLEGA</sequence>
<dbReference type="OrthoDB" id="301040at2759"/>
<dbReference type="InterPro" id="IPR036770">
    <property type="entry name" value="Ankyrin_rpt-contain_sf"/>
</dbReference>
<dbReference type="PROSITE" id="PS50297">
    <property type="entry name" value="ANK_REP_REGION"/>
    <property type="match status" value="1"/>
</dbReference>
<dbReference type="Gene3D" id="1.25.40.20">
    <property type="entry name" value="Ankyrin repeat-containing domain"/>
    <property type="match status" value="1"/>
</dbReference>
<accession>C1E131</accession>
<dbReference type="Pfam" id="PF12796">
    <property type="entry name" value="Ank_2"/>
    <property type="match status" value="1"/>
</dbReference>
<organism evidence="4 5">
    <name type="scientific">Micromonas commoda (strain RCC299 / NOUM17 / CCMP2709)</name>
    <name type="common">Picoplanktonic green alga</name>
    <dbReference type="NCBI Taxonomy" id="296587"/>
    <lineage>
        <taxon>Eukaryota</taxon>
        <taxon>Viridiplantae</taxon>
        <taxon>Chlorophyta</taxon>
        <taxon>Mamiellophyceae</taxon>
        <taxon>Mamiellales</taxon>
        <taxon>Mamiellaceae</taxon>
        <taxon>Micromonas</taxon>
    </lineage>
</organism>
<keyword evidence="5" id="KW-1185">Reference proteome</keyword>
<dbReference type="PANTHER" id="PTHR24201">
    <property type="entry name" value="ANK_REP_REGION DOMAIN-CONTAINING PROTEIN"/>
    <property type="match status" value="1"/>
</dbReference>
<name>C1E131_MICCC</name>
<proteinExistence type="predicted"/>
<keyword evidence="2 3" id="KW-0040">ANK repeat</keyword>
<reference evidence="4 5" key="1">
    <citation type="journal article" date="2009" name="Science">
        <title>Green evolution and dynamic adaptations revealed by genomes of the marine picoeukaryotes Micromonas.</title>
        <authorList>
            <person name="Worden A.Z."/>
            <person name="Lee J.H."/>
            <person name="Mock T."/>
            <person name="Rouze P."/>
            <person name="Simmons M.P."/>
            <person name="Aerts A.L."/>
            <person name="Allen A.E."/>
            <person name="Cuvelier M.L."/>
            <person name="Derelle E."/>
            <person name="Everett M.V."/>
            <person name="Foulon E."/>
            <person name="Grimwood J."/>
            <person name="Gundlach H."/>
            <person name="Henrissat B."/>
            <person name="Napoli C."/>
            <person name="McDonald S.M."/>
            <person name="Parker M.S."/>
            <person name="Rombauts S."/>
            <person name="Salamov A."/>
            <person name="Von Dassow P."/>
            <person name="Badger J.H."/>
            <person name="Coutinho P.M."/>
            <person name="Demir E."/>
            <person name="Dubchak I."/>
            <person name="Gentemann C."/>
            <person name="Eikrem W."/>
            <person name="Gready J.E."/>
            <person name="John U."/>
            <person name="Lanier W."/>
            <person name="Lindquist E.A."/>
            <person name="Lucas S."/>
            <person name="Mayer K.F."/>
            <person name="Moreau H."/>
            <person name="Not F."/>
            <person name="Otillar R."/>
            <person name="Panaud O."/>
            <person name="Pangilinan J."/>
            <person name="Paulsen I."/>
            <person name="Piegu B."/>
            <person name="Poliakov A."/>
            <person name="Robbens S."/>
            <person name="Schmutz J."/>
            <person name="Toulza E."/>
            <person name="Wyss T."/>
            <person name="Zelensky A."/>
            <person name="Zhou K."/>
            <person name="Armbrust E.V."/>
            <person name="Bhattacharya D."/>
            <person name="Goodenough U.W."/>
            <person name="Van de Peer Y."/>
            <person name="Grigoriev I.V."/>
        </authorList>
    </citation>
    <scope>NUCLEOTIDE SEQUENCE [LARGE SCALE GENOMIC DNA]</scope>
    <source>
        <strain evidence="5">RCC299 / NOUM17</strain>
    </source>
</reference>
<dbReference type="eggNOG" id="KOG0504">
    <property type="taxonomic scope" value="Eukaryota"/>
</dbReference>
<evidence type="ECO:0000313" key="5">
    <source>
        <dbReference type="Proteomes" id="UP000002009"/>
    </source>
</evidence>
<dbReference type="GeneID" id="8241597"/>
<evidence type="ECO:0000313" key="4">
    <source>
        <dbReference type="EMBL" id="ACO61664.1"/>
    </source>
</evidence>
<dbReference type="PANTHER" id="PTHR24201:SF15">
    <property type="entry name" value="ANKYRIN REPEAT DOMAIN-CONTAINING PROTEIN 66"/>
    <property type="match status" value="1"/>
</dbReference>
<dbReference type="KEGG" id="mis:MICPUN_99323"/>
<dbReference type="InParanoid" id="C1E131"/>
<gene>
    <name evidence="4" type="ORF">MICPUN_99323</name>
</gene>
<dbReference type="SUPFAM" id="SSF48403">
    <property type="entry name" value="Ankyrin repeat"/>
    <property type="match status" value="1"/>
</dbReference>
<evidence type="ECO:0000256" key="2">
    <source>
        <dbReference type="ARBA" id="ARBA00023043"/>
    </source>
</evidence>
<dbReference type="SMART" id="SM00248">
    <property type="entry name" value="ANK"/>
    <property type="match status" value="2"/>
</dbReference>
<dbReference type="EMBL" id="CP001324">
    <property type="protein sequence ID" value="ACO61664.1"/>
    <property type="molecule type" value="Genomic_DNA"/>
</dbReference>
<dbReference type="PROSITE" id="PS50088">
    <property type="entry name" value="ANK_REPEAT"/>
    <property type="match status" value="1"/>
</dbReference>
<dbReference type="RefSeq" id="XP_002500406.1">
    <property type="nucleotide sequence ID" value="XM_002500360.1"/>
</dbReference>
<feature type="repeat" description="ANK" evidence="3">
    <location>
        <begin position="47"/>
        <end position="79"/>
    </location>
</feature>
<dbReference type="STRING" id="296587.C1E131"/>
<keyword evidence="1" id="KW-0677">Repeat</keyword>
<evidence type="ECO:0000256" key="1">
    <source>
        <dbReference type="ARBA" id="ARBA00022737"/>
    </source>
</evidence>
<protein>
    <submittedName>
        <fullName evidence="4">Uncharacterized protein</fullName>
    </submittedName>
</protein>
<dbReference type="Proteomes" id="UP000002009">
    <property type="component" value="Chromosome 3"/>
</dbReference>
<dbReference type="InterPro" id="IPR002110">
    <property type="entry name" value="Ankyrin_rpt"/>
</dbReference>
<dbReference type="InterPro" id="IPR050776">
    <property type="entry name" value="Ank_Repeat/CDKN_Inhibitor"/>
</dbReference>
<evidence type="ECO:0000256" key="3">
    <source>
        <dbReference type="PROSITE-ProRule" id="PRU00023"/>
    </source>
</evidence>
<dbReference type="AlphaFoldDB" id="C1E131"/>